<name>A0A0P0RHR1_9BURK</name>
<reference evidence="1 2" key="1">
    <citation type="journal article" date="2014" name="Genome Announc.">
        <title>Draft Genome Sequence of the Haloacid-Degrading Burkholderia caribensis Strain MBA4.</title>
        <authorList>
            <person name="Pan Y."/>
            <person name="Kong K.F."/>
            <person name="Tsang J.S."/>
        </authorList>
    </citation>
    <scope>NUCLEOTIDE SEQUENCE [LARGE SCALE GENOMIC DNA]</scope>
    <source>
        <strain evidence="1 2">MBA4</strain>
    </source>
</reference>
<evidence type="ECO:0000313" key="1">
    <source>
        <dbReference type="EMBL" id="ALL68159.1"/>
    </source>
</evidence>
<dbReference type="KEGG" id="bcai:K788_0000733"/>
<protein>
    <submittedName>
        <fullName evidence="1">Uncharacterized protein</fullName>
    </submittedName>
</protein>
<dbReference type="Proteomes" id="UP000019146">
    <property type="component" value="Chromosome 2"/>
</dbReference>
<gene>
    <name evidence="1" type="ORF">K788_0000733</name>
</gene>
<dbReference type="AlphaFoldDB" id="A0A0P0RHR1"/>
<proteinExistence type="predicted"/>
<dbReference type="EMBL" id="CP012747">
    <property type="protein sequence ID" value="ALL68159.1"/>
    <property type="molecule type" value="Genomic_DNA"/>
</dbReference>
<sequence length="39" mass="4379">MAGIAAHHAAQRPVIVGFSFIGNIRFFELKFDMSNNSKR</sequence>
<organism evidence="1 2">
    <name type="scientific">Paraburkholderia caribensis MBA4</name>
    <dbReference type="NCBI Taxonomy" id="1323664"/>
    <lineage>
        <taxon>Bacteria</taxon>
        <taxon>Pseudomonadati</taxon>
        <taxon>Pseudomonadota</taxon>
        <taxon>Betaproteobacteria</taxon>
        <taxon>Burkholderiales</taxon>
        <taxon>Burkholderiaceae</taxon>
        <taxon>Paraburkholderia</taxon>
    </lineage>
</organism>
<accession>A0A0P0RHR1</accession>
<evidence type="ECO:0000313" key="2">
    <source>
        <dbReference type="Proteomes" id="UP000019146"/>
    </source>
</evidence>